<gene>
    <name evidence="1" type="ORF">PG999_001759</name>
</gene>
<comment type="caution">
    <text evidence="1">The sequence shown here is derived from an EMBL/GenBank/DDBJ whole genome shotgun (WGS) entry which is preliminary data.</text>
</comment>
<dbReference type="EMBL" id="JAQQWP010000002">
    <property type="protein sequence ID" value="KAK8129379.1"/>
    <property type="molecule type" value="Genomic_DNA"/>
</dbReference>
<dbReference type="InterPro" id="IPR036291">
    <property type="entry name" value="NAD(P)-bd_dom_sf"/>
</dbReference>
<dbReference type="SUPFAM" id="SSF51735">
    <property type="entry name" value="NAD(P)-binding Rossmann-fold domains"/>
    <property type="match status" value="1"/>
</dbReference>
<proteinExistence type="predicted"/>
<dbReference type="AlphaFoldDB" id="A0AAW0R6H1"/>
<dbReference type="Gene3D" id="3.90.25.10">
    <property type="entry name" value="UDP-galactose 4-epimerase, domain 1"/>
    <property type="match status" value="1"/>
</dbReference>
<sequence length="144" mass="15838">MENWATAIQTMEAETPYFYSLICPADYTIPMVYVRDVGRTCAAQLLSAGSPLRSGENPYIVGLHGPEGYSTQDVQPALEHATGNRVEARLVQDDQLEDFFAQAFEEPMASLFVEMTRSFLPGGVAEKDMNGVARVQRGEDTLGL</sequence>
<evidence type="ECO:0000313" key="1">
    <source>
        <dbReference type="EMBL" id="KAK8129379.1"/>
    </source>
</evidence>
<accession>A0AAW0R6H1</accession>
<keyword evidence="2" id="KW-1185">Reference proteome</keyword>
<evidence type="ECO:0000313" key="2">
    <source>
        <dbReference type="Proteomes" id="UP001392437"/>
    </source>
</evidence>
<dbReference type="Gene3D" id="3.40.50.720">
    <property type="entry name" value="NAD(P)-binding Rossmann-like Domain"/>
    <property type="match status" value="1"/>
</dbReference>
<dbReference type="Proteomes" id="UP001392437">
    <property type="component" value="Unassembled WGS sequence"/>
</dbReference>
<protein>
    <submittedName>
        <fullName evidence="1">NAD(P)-binding protein</fullName>
    </submittedName>
</protein>
<organism evidence="1 2">
    <name type="scientific">Apiospora kogelbergensis</name>
    <dbReference type="NCBI Taxonomy" id="1337665"/>
    <lineage>
        <taxon>Eukaryota</taxon>
        <taxon>Fungi</taxon>
        <taxon>Dikarya</taxon>
        <taxon>Ascomycota</taxon>
        <taxon>Pezizomycotina</taxon>
        <taxon>Sordariomycetes</taxon>
        <taxon>Xylariomycetidae</taxon>
        <taxon>Amphisphaeriales</taxon>
        <taxon>Apiosporaceae</taxon>
        <taxon>Apiospora</taxon>
    </lineage>
</organism>
<reference evidence="1 2" key="1">
    <citation type="submission" date="2023-01" db="EMBL/GenBank/DDBJ databases">
        <title>Analysis of 21 Apiospora genomes using comparative genomics revels a genus with tremendous synthesis potential of carbohydrate active enzymes and secondary metabolites.</title>
        <authorList>
            <person name="Sorensen T."/>
        </authorList>
    </citation>
    <scope>NUCLEOTIDE SEQUENCE [LARGE SCALE GENOMIC DNA]</scope>
    <source>
        <strain evidence="1 2">CBS 117206</strain>
    </source>
</reference>
<name>A0AAW0R6H1_9PEZI</name>